<dbReference type="EMBL" id="AGWN01000001">
    <property type="protein sequence ID" value="EPD31352.1"/>
    <property type="molecule type" value="Genomic_DNA"/>
</dbReference>
<gene>
    <name evidence="1" type="ORF">HMPREF9238_01122</name>
</gene>
<comment type="caution">
    <text evidence="1">The sequence shown here is derived from an EMBL/GenBank/DDBJ whole genome shotgun (WGS) entry which is preliminary data.</text>
</comment>
<organism evidence="1 2">
    <name type="scientific">Gleimia europaea ACS-120-V-Col10b</name>
    <dbReference type="NCBI Taxonomy" id="883069"/>
    <lineage>
        <taxon>Bacteria</taxon>
        <taxon>Bacillati</taxon>
        <taxon>Actinomycetota</taxon>
        <taxon>Actinomycetes</taxon>
        <taxon>Actinomycetales</taxon>
        <taxon>Actinomycetaceae</taxon>
        <taxon>Gleimia</taxon>
    </lineage>
</organism>
<dbReference type="AlphaFoldDB" id="A0A9W5RFB8"/>
<sequence>MQYAFPNGNKDIWTRQKQVTTLLSDLNFVRNRAAHLEPVFKRDFSKDFENAHTLLGWIDPNAAAWQEENATIVHLLEGGFDSRTLNNNV</sequence>
<protein>
    <recommendedName>
        <fullName evidence="3">Abi-like protein</fullName>
    </recommendedName>
</protein>
<dbReference type="Proteomes" id="UP000014387">
    <property type="component" value="Unassembled WGS sequence"/>
</dbReference>
<proteinExistence type="predicted"/>
<evidence type="ECO:0008006" key="3">
    <source>
        <dbReference type="Google" id="ProtNLM"/>
    </source>
</evidence>
<reference evidence="1 2" key="1">
    <citation type="submission" date="2013-05" db="EMBL/GenBank/DDBJ databases">
        <title>The Genome Sequence of Actinomyces europaeus ACS-120-V-COL10B.</title>
        <authorList>
            <consortium name="The Broad Institute Genomics Platform"/>
            <person name="Earl A."/>
            <person name="Ward D."/>
            <person name="Feldgarden M."/>
            <person name="Gevers D."/>
            <person name="Saerens B."/>
            <person name="Vaneechoutte M."/>
            <person name="Walker B."/>
            <person name="Young S."/>
            <person name="Zeng Q."/>
            <person name="Gargeya S."/>
            <person name="Fitzgerald M."/>
            <person name="Haas B."/>
            <person name="Abouelleil A."/>
            <person name="Allen A.W."/>
            <person name="Alvarado L."/>
            <person name="Arachchi H.M."/>
            <person name="Berlin A.M."/>
            <person name="Chapman S.B."/>
            <person name="Gainer-Dewar J."/>
            <person name="Goldberg J."/>
            <person name="Griggs A."/>
            <person name="Gujja S."/>
            <person name="Hansen M."/>
            <person name="Howarth C."/>
            <person name="Imamovic A."/>
            <person name="Ireland A."/>
            <person name="Larimer J."/>
            <person name="McCowan C."/>
            <person name="Murphy C."/>
            <person name="Pearson M."/>
            <person name="Poon T.W."/>
            <person name="Priest M."/>
            <person name="Roberts A."/>
            <person name="Saif S."/>
            <person name="Shea T."/>
            <person name="Sisk P."/>
            <person name="Sykes S."/>
            <person name="Wortman J."/>
            <person name="Nusbaum C."/>
            <person name="Birren B."/>
        </authorList>
    </citation>
    <scope>NUCLEOTIDE SEQUENCE [LARGE SCALE GENOMIC DNA]</scope>
    <source>
        <strain evidence="1 2">ACS-120-V-Col10b</strain>
    </source>
</reference>
<keyword evidence="2" id="KW-1185">Reference proteome</keyword>
<accession>A0A9W5RFB8</accession>
<evidence type="ECO:0000313" key="2">
    <source>
        <dbReference type="Proteomes" id="UP000014387"/>
    </source>
</evidence>
<evidence type="ECO:0000313" key="1">
    <source>
        <dbReference type="EMBL" id="EPD31352.1"/>
    </source>
</evidence>
<name>A0A9W5RFB8_9ACTO</name>